<dbReference type="Gene3D" id="3.30.9.10">
    <property type="entry name" value="D-Amino Acid Oxidase, subunit A, domain 2"/>
    <property type="match status" value="1"/>
</dbReference>
<dbReference type="EMBL" id="KV454002">
    <property type="protein sequence ID" value="ODQ47646.1"/>
    <property type="molecule type" value="Genomic_DNA"/>
</dbReference>
<keyword evidence="3" id="KW-0285">Flavoprotein</keyword>
<dbReference type="Gene3D" id="3.40.50.720">
    <property type="entry name" value="NAD(P)-binding Rossmann-like Domain"/>
    <property type="match status" value="1"/>
</dbReference>
<dbReference type="Proteomes" id="UP000094455">
    <property type="component" value="Unassembled WGS sequence"/>
</dbReference>
<dbReference type="Pfam" id="PF01266">
    <property type="entry name" value="DAO"/>
    <property type="match status" value="1"/>
</dbReference>
<comment type="similarity">
    <text evidence="2">Belongs to the DAMOX/DASOX family.</text>
</comment>
<proteinExistence type="inferred from homology"/>
<evidence type="ECO:0000259" key="7">
    <source>
        <dbReference type="Pfam" id="PF01266"/>
    </source>
</evidence>
<dbReference type="RefSeq" id="XP_019018759.1">
    <property type="nucleotide sequence ID" value="XM_019163984.1"/>
</dbReference>
<keyword evidence="5" id="KW-0560">Oxidoreductase</keyword>
<feature type="binding site" evidence="6">
    <location>
        <begin position="47"/>
        <end position="48"/>
    </location>
    <ligand>
        <name>FAD</name>
        <dbReference type="ChEBI" id="CHEBI:57692"/>
    </ligand>
</feature>
<evidence type="ECO:0000256" key="2">
    <source>
        <dbReference type="ARBA" id="ARBA00006730"/>
    </source>
</evidence>
<protein>
    <recommendedName>
        <fullName evidence="7">FAD dependent oxidoreductase domain-containing protein</fullName>
    </recommendedName>
</protein>
<dbReference type="GO" id="GO:0003884">
    <property type="term" value="F:D-amino-acid oxidase activity"/>
    <property type="evidence" value="ECO:0007669"/>
    <property type="project" value="InterPro"/>
</dbReference>
<dbReference type="PANTHER" id="PTHR11530:SF16">
    <property type="entry name" value="D-AMINO ACID OXIDASE (AFU_ORTHOLOGUE AFUA_5G11290)"/>
    <property type="match status" value="1"/>
</dbReference>
<dbReference type="GO" id="GO:0019478">
    <property type="term" value="P:D-amino acid catabolic process"/>
    <property type="evidence" value="ECO:0007669"/>
    <property type="project" value="TreeGrafter"/>
</dbReference>
<dbReference type="OrthoDB" id="409956at2759"/>
<dbReference type="AlphaFoldDB" id="A0A1E3NNG5"/>
<dbReference type="InterPro" id="IPR006076">
    <property type="entry name" value="FAD-dep_OxRdtase"/>
</dbReference>
<dbReference type="STRING" id="763406.A0A1E3NNG5"/>
<gene>
    <name evidence="8" type="ORF">PICMEDRAFT_71694</name>
</gene>
<reference evidence="8 9" key="1">
    <citation type="journal article" date="2016" name="Proc. Natl. Acad. Sci. U.S.A.">
        <title>Comparative genomics of biotechnologically important yeasts.</title>
        <authorList>
            <person name="Riley R."/>
            <person name="Haridas S."/>
            <person name="Wolfe K.H."/>
            <person name="Lopes M.R."/>
            <person name="Hittinger C.T."/>
            <person name="Goeker M."/>
            <person name="Salamov A.A."/>
            <person name="Wisecaver J.H."/>
            <person name="Long T.M."/>
            <person name="Calvey C.H."/>
            <person name="Aerts A.L."/>
            <person name="Barry K.W."/>
            <person name="Choi C."/>
            <person name="Clum A."/>
            <person name="Coughlan A.Y."/>
            <person name="Deshpande S."/>
            <person name="Douglass A.P."/>
            <person name="Hanson S.J."/>
            <person name="Klenk H.-P."/>
            <person name="LaButti K.M."/>
            <person name="Lapidus A."/>
            <person name="Lindquist E.A."/>
            <person name="Lipzen A.M."/>
            <person name="Meier-Kolthoff J.P."/>
            <person name="Ohm R.A."/>
            <person name="Otillar R.P."/>
            <person name="Pangilinan J.L."/>
            <person name="Peng Y."/>
            <person name="Rokas A."/>
            <person name="Rosa C.A."/>
            <person name="Scheuner C."/>
            <person name="Sibirny A.A."/>
            <person name="Slot J.C."/>
            <person name="Stielow J.B."/>
            <person name="Sun H."/>
            <person name="Kurtzman C.P."/>
            <person name="Blackwell M."/>
            <person name="Grigoriev I.V."/>
            <person name="Jeffries T.W."/>
        </authorList>
    </citation>
    <scope>NUCLEOTIDE SEQUENCE [LARGE SCALE GENOMIC DNA]</scope>
    <source>
        <strain evidence="8 9">NRRL Y-2026</strain>
    </source>
</reference>
<dbReference type="GO" id="GO:0071949">
    <property type="term" value="F:FAD binding"/>
    <property type="evidence" value="ECO:0007669"/>
    <property type="project" value="InterPro"/>
</dbReference>
<evidence type="ECO:0000256" key="6">
    <source>
        <dbReference type="PIRSR" id="PIRSR000189-1"/>
    </source>
</evidence>
<feature type="binding site" evidence="6">
    <location>
        <position position="207"/>
    </location>
    <ligand>
        <name>FAD</name>
        <dbReference type="ChEBI" id="CHEBI:57692"/>
    </ligand>
</feature>
<evidence type="ECO:0000256" key="3">
    <source>
        <dbReference type="ARBA" id="ARBA00022630"/>
    </source>
</evidence>
<dbReference type="GeneID" id="30180671"/>
<organism evidence="8 9">
    <name type="scientific">Pichia membranifaciens NRRL Y-2026</name>
    <dbReference type="NCBI Taxonomy" id="763406"/>
    <lineage>
        <taxon>Eukaryota</taxon>
        <taxon>Fungi</taxon>
        <taxon>Dikarya</taxon>
        <taxon>Ascomycota</taxon>
        <taxon>Saccharomycotina</taxon>
        <taxon>Pichiomycetes</taxon>
        <taxon>Pichiales</taxon>
        <taxon>Pichiaceae</taxon>
        <taxon>Pichia</taxon>
    </lineage>
</organism>
<evidence type="ECO:0000256" key="5">
    <source>
        <dbReference type="ARBA" id="ARBA00023002"/>
    </source>
</evidence>
<keyword evidence="4 6" id="KW-0274">FAD</keyword>
<sequence length="364" mass="41343">MTRIVVVGSGVVGITNAYCLLKKDPSNEVTIVSQNFPTDFEFKKVYTSPIAGANWASFATPEDKFVQEIDTVGYYKFQDLIKNRPEAGVTARKDINYVTKEKFAKDGHAKKFPWFAYGQIGTDCGFRELDASEFDNNKFEYGFEYDGLVIRTSYYMTFLINECWRLSGASEGPKARFSLRRGSVKKLSEAFDLHASGRRADVIVNCTGLLARELEDLEPEERSKIYPVRGVVYVVKNTTGVKKVTIVEIDKEDESLYLMPRREGEMIIGGCFQKNEESRYVDPSLRERILGRCSYYLPQFNWKNLEIVREQVGFRPYREGGYRIERKGRIVHCYGTGGAGYQSSWGCAEKVLKLVSQVGSGSKL</sequence>
<dbReference type="SUPFAM" id="SSF54373">
    <property type="entry name" value="FAD-linked reductases, C-terminal domain"/>
    <property type="match status" value="1"/>
</dbReference>
<dbReference type="GO" id="GO:0005737">
    <property type="term" value="C:cytoplasm"/>
    <property type="evidence" value="ECO:0007669"/>
    <property type="project" value="TreeGrafter"/>
</dbReference>
<dbReference type="PIRSF" id="PIRSF000189">
    <property type="entry name" value="D-aa_oxidase"/>
    <property type="match status" value="1"/>
</dbReference>
<keyword evidence="9" id="KW-1185">Reference proteome</keyword>
<dbReference type="SUPFAM" id="SSF51971">
    <property type="entry name" value="Nucleotide-binding domain"/>
    <property type="match status" value="1"/>
</dbReference>
<name>A0A1E3NNG5_9ASCO</name>
<dbReference type="InterPro" id="IPR023209">
    <property type="entry name" value="DAO"/>
</dbReference>
<accession>A0A1E3NNG5</accession>
<feature type="binding site" evidence="6">
    <location>
        <position position="338"/>
    </location>
    <ligand>
        <name>D-dopa</name>
        <dbReference type="ChEBI" id="CHEBI:149689"/>
    </ligand>
</feature>
<evidence type="ECO:0000256" key="4">
    <source>
        <dbReference type="ARBA" id="ARBA00022827"/>
    </source>
</evidence>
<evidence type="ECO:0000313" key="8">
    <source>
        <dbReference type="EMBL" id="ODQ47646.1"/>
    </source>
</evidence>
<feature type="binding site" evidence="6">
    <location>
        <position position="315"/>
    </location>
    <ligand>
        <name>D-dopa</name>
        <dbReference type="ChEBI" id="CHEBI:149689"/>
    </ligand>
</feature>
<comment type="cofactor">
    <cofactor evidence="1 6">
        <name>FAD</name>
        <dbReference type="ChEBI" id="CHEBI:57692"/>
    </cofactor>
</comment>
<feature type="domain" description="FAD dependent oxidoreductase" evidence="7">
    <location>
        <begin position="3"/>
        <end position="351"/>
    </location>
</feature>
<evidence type="ECO:0000313" key="9">
    <source>
        <dbReference type="Proteomes" id="UP000094455"/>
    </source>
</evidence>
<dbReference type="PANTHER" id="PTHR11530">
    <property type="entry name" value="D-AMINO ACID OXIDASE"/>
    <property type="match status" value="1"/>
</dbReference>
<evidence type="ECO:0000256" key="1">
    <source>
        <dbReference type="ARBA" id="ARBA00001974"/>
    </source>
</evidence>